<dbReference type="KEGG" id="btab:109030149"/>
<evidence type="ECO:0000313" key="3">
    <source>
        <dbReference type="EMBL" id="CAH0385377.1"/>
    </source>
</evidence>
<evidence type="ECO:0000256" key="1">
    <source>
        <dbReference type="SAM" id="MobiDB-lite"/>
    </source>
</evidence>
<dbReference type="AlphaFoldDB" id="A0A9P0A769"/>
<protein>
    <recommendedName>
        <fullName evidence="2">Borealin C-terminal domain-containing protein</fullName>
    </recommendedName>
</protein>
<dbReference type="InterPro" id="IPR046466">
    <property type="entry name" value="Borealin_C"/>
</dbReference>
<accession>A0A9P0A769</accession>
<organism evidence="3 4">
    <name type="scientific">Bemisia tabaci</name>
    <name type="common">Sweetpotato whitefly</name>
    <name type="synonym">Aleurodes tabaci</name>
    <dbReference type="NCBI Taxonomy" id="7038"/>
    <lineage>
        <taxon>Eukaryota</taxon>
        <taxon>Metazoa</taxon>
        <taxon>Ecdysozoa</taxon>
        <taxon>Arthropoda</taxon>
        <taxon>Hexapoda</taxon>
        <taxon>Insecta</taxon>
        <taxon>Pterygota</taxon>
        <taxon>Neoptera</taxon>
        <taxon>Paraneoptera</taxon>
        <taxon>Hemiptera</taxon>
        <taxon>Sternorrhyncha</taxon>
        <taxon>Aleyrodoidea</taxon>
        <taxon>Aleyrodidae</taxon>
        <taxon>Aleyrodinae</taxon>
        <taxon>Bemisia</taxon>
    </lineage>
</organism>
<dbReference type="EMBL" id="OU963863">
    <property type="protein sequence ID" value="CAH0385377.1"/>
    <property type="molecule type" value="Genomic_DNA"/>
</dbReference>
<feature type="region of interest" description="Disordered" evidence="1">
    <location>
        <begin position="1"/>
        <end position="33"/>
    </location>
</feature>
<evidence type="ECO:0000313" key="4">
    <source>
        <dbReference type="Proteomes" id="UP001152759"/>
    </source>
</evidence>
<sequence length="288" mass="31583">MVRTKKVSKGSRASTRSSTRKRSMVSRASTLSSGNITCDSDGFAVPGPAVKTLESMRKDIKEQFNQHLNELTMAHKLQKNNVMRTIARFKIKFAADLQKPICQLLANYQPPAPASATKIPTSAQKIVSVNSSVMQDRTNMPLLSKSIKAKTVKQTDKDVFKQPAGKTRNSLRIQQQTSTSKFVTPLNARPTPNMLPVTPKVNIDTPLSIIRRPRAGEFAMSITGSPLMVSAIPREEIPSVCVPLPDGNILSILPNQGLLAEDLPFLDEGLRAQLETLQSNLKVIIGDR</sequence>
<name>A0A9P0A769_BEMTA</name>
<feature type="domain" description="Borealin C-terminal" evidence="2">
    <location>
        <begin position="177"/>
        <end position="285"/>
    </location>
</feature>
<gene>
    <name evidence="3" type="ORF">BEMITA_LOCUS4606</name>
</gene>
<dbReference type="Proteomes" id="UP001152759">
    <property type="component" value="Chromosome 2"/>
</dbReference>
<evidence type="ECO:0000259" key="2">
    <source>
        <dbReference type="Pfam" id="PF10512"/>
    </source>
</evidence>
<keyword evidence="4" id="KW-1185">Reference proteome</keyword>
<reference evidence="3" key="1">
    <citation type="submission" date="2021-12" db="EMBL/GenBank/DDBJ databases">
        <authorList>
            <person name="King R."/>
        </authorList>
    </citation>
    <scope>NUCLEOTIDE SEQUENCE</scope>
</reference>
<dbReference type="Pfam" id="PF10512">
    <property type="entry name" value="Borealin"/>
    <property type="match status" value="1"/>
</dbReference>
<proteinExistence type="predicted"/>